<evidence type="ECO:0000256" key="3">
    <source>
        <dbReference type="SAM" id="SignalP"/>
    </source>
</evidence>
<dbReference type="Proteomes" id="UP000245468">
    <property type="component" value="Chromosome"/>
</dbReference>
<name>A0A2S2DYW9_9BACT</name>
<dbReference type="InterPro" id="IPR038352">
    <property type="entry name" value="Imelysin_sf"/>
</dbReference>
<keyword evidence="6" id="KW-1185">Reference proteome</keyword>
<feature type="domain" description="Imelysin-like" evidence="4">
    <location>
        <begin position="47"/>
        <end position="339"/>
    </location>
</feature>
<comment type="subcellular location">
    <subcellularLocation>
        <location evidence="1">Cell envelope</location>
    </subcellularLocation>
</comment>
<feature type="signal peptide" evidence="3">
    <location>
        <begin position="1"/>
        <end position="20"/>
    </location>
</feature>
<gene>
    <name evidence="5" type="ORF">HME7025_02119</name>
</gene>
<evidence type="ECO:0000259" key="4">
    <source>
        <dbReference type="Pfam" id="PF09375"/>
    </source>
</evidence>
<dbReference type="KEGG" id="psez:HME7025_02119"/>
<dbReference type="RefSeq" id="WP_109323828.1">
    <property type="nucleotide sequence ID" value="NZ_CP029346.1"/>
</dbReference>
<keyword evidence="2 3" id="KW-0732">Signal</keyword>
<dbReference type="CDD" id="cd14659">
    <property type="entry name" value="Imelysin-like_IPPA"/>
    <property type="match status" value="1"/>
</dbReference>
<evidence type="ECO:0000256" key="2">
    <source>
        <dbReference type="ARBA" id="ARBA00022729"/>
    </source>
</evidence>
<accession>A0A2S2DYW9</accession>
<reference evidence="6" key="1">
    <citation type="submission" date="2018-05" db="EMBL/GenBank/DDBJ databases">
        <title>Pseudarcicella sp. HME7025 Genome sequencing and assembly.</title>
        <authorList>
            <person name="Kim H."/>
            <person name="Kang H."/>
            <person name="Joh K."/>
        </authorList>
    </citation>
    <scope>NUCLEOTIDE SEQUENCE [LARGE SCALE GENOMIC DNA]</scope>
    <source>
        <strain evidence="6">HME7025</strain>
    </source>
</reference>
<evidence type="ECO:0000256" key="1">
    <source>
        <dbReference type="ARBA" id="ARBA00004196"/>
    </source>
</evidence>
<sequence>MKKYLLIVLTGLIWACGSNGTGTDEPTPQEDGKDRKAILIHLADHVIIPSYANFKLKLDAMLAKSDAFTSQPNTANLQAFRSAWIEAYIEWQKVELFDFGPAEKQTIRNFFNIYPANEIGIQSNIADPAANLEVPASYAQQGFPALDFLINGVAKTDEEIVAYYLTPIEGTKRIAYIKRLTTRMNSLLDKVINEWNTTYRETYVSKTGLDISSSTSLMINGFVLHYERFIRSGKFGIPSGAMLNGVVAPEKVEAFYKKDISLVLAKTAHQAYVDFFNGKAVKTGLEGPSIKTYLDALKAKDSATGKNLSEIINAQLEATKLKLDVLKPDLYEEVKTNNQAMVNVYTEMQKTVRLLKVDMTSAMSITITYTDNDGD</sequence>
<dbReference type="OrthoDB" id="650514at2"/>
<evidence type="ECO:0000313" key="6">
    <source>
        <dbReference type="Proteomes" id="UP000245468"/>
    </source>
</evidence>
<dbReference type="InterPro" id="IPR018976">
    <property type="entry name" value="Imelysin-like"/>
</dbReference>
<dbReference type="AlphaFoldDB" id="A0A2S2DYW9"/>
<dbReference type="GO" id="GO:0030313">
    <property type="term" value="C:cell envelope"/>
    <property type="evidence" value="ECO:0007669"/>
    <property type="project" value="UniProtKB-SubCell"/>
</dbReference>
<dbReference type="InterPro" id="IPR034984">
    <property type="entry name" value="Imelysin-like_IPPA"/>
</dbReference>
<proteinExistence type="predicted"/>
<feature type="chain" id="PRO_5015502827" evidence="3">
    <location>
        <begin position="21"/>
        <end position="375"/>
    </location>
</feature>
<evidence type="ECO:0000313" key="5">
    <source>
        <dbReference type="EMBL" id="AWL09967.1"/>
    </source>
</evidence>
<dbReference type="EMBL" id="CP029346">
    <property type="protein sequence ID" value="AWL09967.1"/>
    <property type="molecule type" value="Genomic_DNA"/>
</dbReference>
<dbReference type="Gene3D" id="1.20.1420.20">
    <property type="entry name" value="M75 peptidase, HXXE motif"/>
    <property type="match status" value="1"/>
</dbReference>
<dbReference type="Pfam" id="PF09375">
    <property type="entry name" value="Peptidase_M75"/>
    <property type="match status" value="1"/>
</dbReference>
<protein>
    <submittedName>
        <fullName evidence="5">Iron-regulated protein</fullName>
    </submittedName>
</protein>
<organism evidence="5 6">
    <name type="scientific">Aquirufa nivalisilvae</name>
    <dbReference type="NCBI Taxonomy" id="2516557"/>
    <lineage>
        <taxon>Bacteria</taxon>
        <taxon>Pseudomonadati</taxon>
        <taxon>Bacteroidota</taxon>
        <taxon>Cytophagia</taxon>
        <taxon>Cytophagales</taxon>
        <taxon>Flectobacillaceae</taxon>
        <taxon>Aquirufa</taxon>
    </lineage>
</organism>